<feature type="region of interest" description="Disordered" evidence="2">
    <location>
        <begin position="1"/>
        <end position="62"/>
    </location>
</feature>
<dbReference type="InterPro" id="IPR012341">
    <property type="entry name" value="6hp_glycosidase-like_sf"/>
</dbReference>
<keyword evidence="1" id="KW-0221">Differentiation</keyword>
<accession>A0A8D2GKC8</accession>
<dbReference type="InterPro" id="IPR008928">
    <property type="entry name" value="6-hairpin_glycosidase_sf"/>
</dbReference>
<dbReference type="InterPro" id="IPR024705">
    <property type="entry name" value="Ssp411"/>
</dbReference>
<dbReference type="GO" id="GO:0030154">
    <property type="term" value="P:cell differentiation"/>
    <property type="evidence" value="ECO:0007669"/>
    <property type="project" value="UniProtKB-UniRule"/>
</dbReference>
<proteinExistence type="predicted"/>
<organism evidence="4 5">
    <name type="scientific">Theropithecus gelada</name>
    <name type="common">Gelada baboon</name>
    <dbReference type="NCBI Taxonomy" id="9565"/>
    <lineage>
        <taxon>Eukaryota</taxon>
        <taxon>Metazoa</taxon>
        <taxon>Chordata</taxon>
        <taxon>Craniata</taxon>
        <taxon>Vertebrata</taxon>
        <taxon>Euteleostomi</taxon>
        <taxon>Mammalia</taxon>
        <taxon>Eutheria</taxon>
        <taxon>Euarchontoglires</taxon>
        <taxon>Primates</taxon>
        <taxon>Haplorrhini</taxon>
        <taxon>Catarrhini</taxon>
        <taxon>Cercopithecidae</taxon>
        <taxon>Cercopithecinae</taxon>
        <taxon>Theropithecus</taxon>
    </lineage>
</organism>
<dbReference type="GO" id="GO:0007283">
    <property type="term" value="P:spermatogenesis"/>
    <property type="evidence" value="ECO:0007669"/>
    <property type="project" value="UniProtKB-UniRule"/>
</dbReference>
<reference evidence="4" key="2">
    <citation type="submission" date="2025-08" db="UniProtKB">
        <authorList>
            <consortium name="Ensembl"/>
        </authorList>
    </citation>
    <scope>IDENTIFICATION</scope>
</reference>
<dbReference type="SUPFAM" id="SSF52833">
    <property type="entry name" value="Thioredoxin-like"/>
    <property type="match status" value="1"/>
</dbReference>
<dbReference type="GO" id="GO:0005576">
    <property type="term" value="C:extracellular region"/>
    <property type="evidence" value="ECO:0007669"/>
    <property type="project" value="UniProtKB-SubCell"/>
</dbReference>
<dbReference type="Pfam" id="PF03190">
    <property type="entry name" value="Thioredox_DsbH"/>
    <property type="match status" value="2"/>
</dbReference>
<comment type="subcellular location">
    <subcellularLocation>
        <location evidence="1">Secreted</location>
    </subcellularLocation>
</comment>
<evidence type="ECO:0000313" key="5">
    <source>
        <dbReference type="Proteomes" id="UP000694411"/>
    </source>
</evidence>
<reference evidence="4" key="3">
    <citation type="submission" date="2025-09" db="UniProtKB">
        <authorList>
            <consortium name="Ensembl"/>
        </authorList>
    </citation>
    <scope>IDENTIFICATION</scope>
</reference>
<reference evidence="4" key="1">
    <citation type="submission" date="2018-05" db="EMBL/GenBank/DDBJ databases">
        <title>Whole genome of Theropithecus gelada.</title>
        <authorList>
            <person name="Chiou K.L."/>
            <person name="Snyder-Mackler N."/>
        </authorList>
    </citation>
    <scope>NUCLEOTIDE SEQUENCE [LARGE SCALE GENOMIC DNA]</scope>
</reference>
<feature type="domain" description="Spermatogenesis-associated protein 20-like TRX" evidence="3">
    <location>
        <begin position="62"/>
        <end position="158"/>
    </location>
</feature>
<evidence type="ECO:0000256" key="1">
    <source>
        <dbReference type="PIRNR" id="PIRNR006402"/>
    </source>
</evidence>
<dbReference type="PANTHER" id="PTHR42899:SF1">
    <property type="entry name" value="SPERMATOGENESIS-ASSOCIATED PROTEIN 20"/>
    <property type="match status" value="1"/>
</dbReference>
<dbReference type="Ensembl" id="ENSTGET00000043036.1">
    <property type="protein sequence ID" value="ENSTGEP00000036268.1"/>
    <property type="gene ID" value="ENSTGEG00000028859.1"/>
</dbReference>
<dbReference type="SUPFAM" id="SSF48208">
    <property type="entry name" value="Six-hairpin glycosidases"/>
    <property type="match status" value="1"/>
</dbReference>
<dbReference type="Gene3D" id="1.50.10.10">
    <property type="match status" value="2"/>
</dbReference>
<dbReference type="InterPro" id="IPR004879">
    <property type="entry name" value="Ssp411-like_TRX"/>
</dbReference>
<dbReference type="PANTHER" id="PTHR42899">
    <property type="entry name" value="SPERMATOGENESIS-ASSOCIATED PROTEIN 20"/>
    <property type="match status" value="1"/>
</dbReference>
<dbReference type="AlphaFoldDB" id="A0A8D2GKC8"/>
<comment type="function">
    <text evidence="1">May play a role in fertility regulation.</text>
</comment>
<evidence type="ECO:0000259" key="3">
    <source>
        <dbReference type="Pfam" id="PF03190"/>
    </source>
</evidence>
<protein>
    <recommendedName>
        <fullName evidence="1">Spermatogenesis-associated protein 20</fullName>
    </recommendedName>
</protein>
<dbReference type="CDD" id="cd02955">
    <property type="entry name" value="SSP411"/>
    <property type="match status" value="1"/>
</dbReference>
<feature type="compositionally biased region" description="Basic and acidic residues" evidence="2">
    <location>
        <begin position="23"/>
        <end position="36"/>
    </location>
</feature>
<keyword evidence="5" id="KW-1185">Reference proteome</keyword>
<feature type="domain" description="Spermatogenesis-associated protein 20-like TRX" evidence="3">
    <location>
        <begin position="181"/>
        <end position="229"/>
    </location>
</feature>
<evidence type="ECO:0000256" key="2">
    <source>
        <dbReference type="SAM" id="MobiDB-lite"/>
    </source>
</evidence>
<evidence type="ECO:0000313" key="4">
    <source>
        <dbReference type="Ensembl" id="ENSTGEP00000036268.1"/>
    </source>
</evidence>
<dbReference type="GO" id="GO:0005975">
    <property type="term" value="P:carbohydrate metabolic process"/>
    <property type="evidence" value="ECO:0007669"/>
    <property type="project" value="UniProtKB-UniRule"/>
</dbReference>
<feature type="compositionally biased region" description="Basic residues" evidence="2">
    <location>
        <begin position="8"/>
        <end position="19"/>
    </location>
</feature>
<dbReference type="InterPro" id="IPR036249">
    <property type="entry name" value="Thioredoxin-like_sf"/>
</dbReference>
<keyword evidence="1" id="KW-0217">Developmental protein</keyword>
<keyword evidence="1" id="KW-0744">Spermatogenesis</keyword>
<dbReference type="Proteomes" id="UP000694411">
    <property type="component" value="Chromosome 16"/>
</dbReference>
<gene>
    <name evidence="4" type="primary">SPATA20</name>
</gene>
<dbReference type="Gene3D" id="3.40.30.10">
    <property type="entry name" value="Glutaredoxin"/>
    <property type="match status" value="1"/>
</dbReference>
<dbReference type="PIRSF" id="PIRSF006402">
    <property type="entry name" value="UCP006402_thioredoxin"/>
    <property type="match status" value="1"/>
</dbReference>
<sequence>MSHLSSPPKKHKGEHKGHSLPHGSERGSSSRDKDRSATVSSSVPMPAGGKGSHPSSTPQRVPNRLIHEKSPYLLQHAYNPVDWYPWGQEAFDKARKENKPIFLSVGYSTCHWCHMMEEESFQNEEIGRLLSEDFVSVKVDREERPDVDKVYMTFVQVSSPPRECARHMGSGQLPSPSPSLRQATSSGGGWPMNVWLTPNLQPFVGGTYFPPEDGLTRVGFRTVLLRIREQVGVPGGVRGPGWGTRKEEPLSPADLQVCLHLLQWKQNKNTLLENSQRVTTALLARSEISMGDRQLPPSAATMNNRCFQQLDEGYDEEYGGFAEAPKFPTPVILSFLFSYWLSHRLTQDGSRAQQMALHTLKMMANGGIRDHVGQGFHRYSTDCQWHVPHFEKMLYDQAQLAVAYSQAFQISGDEFYSDVAKGILQYVARSLSHRSGGFYSAEDADSPPERGMRPKEGAYYVWTVKEVQQLLPEPVLGATEPLTSGQLLMKHYGLTEAGNISPSQDPKGELQGQNVLTVRYSLELTAARFGLDVEAVRTLLNTGLEKLFQARKHRPKPHLDSKMLAAWNGLMVSGYAVTGAVLGQDRLISYATNGAKFLKRHMFDVASGRLMRTCYTGSGGTVEHSSPPCWGFLEDYAFVVRGLLDLYEASQESAWLEWALRLQDTQDRLFWDSQGGGYFCSEAELGAGLPLRLKDDQDGAEPSANSVSAHNLLRLHGFTGHKDWMDKCVCLLTAFSERMRRVPVALPEMVRALSAQQQTLKQVLILADGDPSSFLSRQLPFLSTLRRLEDQATAYVCENQACSMPITDPCELRKLLHP</sequence>
<keyword evidence="1" id="KW-0964">Secreted</keyword>
<feature type="region of interest" description="Disordered" evidence="2">
    <location>
        <begin position="165"/>
        <end position="184"/>
    </location>
</feature>
<name>A0A8D2GKC8_THEGE</name>